<dbReference type="Pfam" id="PF02518">
    <property type="entry name" value="HATPase_c"/>
    <property type="match status" value="1"/>
</dbReference>
<evidence type="ECO:0000256" key="1">
    <source>
        <dbReference type="ARBA" id="ARBA00000085"/>
    </source>
</evidence>
<dbReference type="CDD" id="cd00082">
    <property type="entry name" value="HisKA"/>
    <property type="match status" value="1"/>
</dbReference>
<dbReference type="SMART" id="SM00387">
    <property type="entry name" value="HATPase_c"/>
    <property type="match status" value="1"/>
</dbReference>
<sequence length="595" mass="67900">MGQGSLSNLTTDQKREIEMAFNLNPVFRAIKKNIKSVTSLYYVSESGFENYFPWKPSTKFKWDQSNLKSHFLADLSIFHLPYGNLLSWSDVYIGKEGEQLMVTCIAPIHRQEKFLGVVAINFTLKSIDELISGITNPYGRLLIVNNYETVIADTNSKSPKNAAIIKIHQILPPELKPEEVKKLPQKELSRLGKYWIFQVKSRYAPWSLIYYVPASKVLIATFEEIGPSVLFLIIFAVVILRAANSLIAQEFIHPAHKLVYLIANRAHDEEKGYKDIPDPWIPWFEEVKKVFQENQILVERLELHIKELDSMVNKRTQELSNKNKALTKALDGLKKAQNQIIVQEKLAGLGALTAGIAHEIKNPLTYIINFAELSREYITELSFLIKKNIQDQPTQATEIFYNLTHNMQRIEEHGKRADAIIRTMLMHARGKTEQLEETDLNQLVEENTLLAISGLRQQGLIPKIVKKFDPHLPHLKVYSQELGRVILNLINNSCYALYQKKTAAYEPFEPQIHLETHQDERNVIIKIWDNGPGIPEKISKNIFDPFFTTKPAGSGTGLGLSLSYEIITQQHHGTLTVNSKAGEYTEFTITLPIET</sequence>
<dbReference type="PANTHER" id="PTHR43065">
    <property type="entry name" value="SENSOR HISTIDINE KINASE"/>
    <property type="match status" value="1"/>
</dbReference>
<dbReference type="Gene3D" id="3.30.565.10">
    <property type="entry name" value="Histidine kinase-like ATPase, C-terminal domain"/>
    <property type="match status" value="1"/>
</dbReference>
<dbReference type="Gene3D" id="1.10.287.130">
    <property type="match status" value="1"/>
</dbReference>
<dbReference type="Pfam" id="PF00512">
    <property type="entry name" value="HisKA"/>
    <property type="match status" value="1"/>
</dbReference>
<dbReference type="OrthoDB" id="1931120at2"/>
<dbReference type="EC" id="2.7.13.3" evidence="2"/>
<evidence type="ECO:0000259" key="4">
    <source>
        <dbReference type="PROSITE" id="PS50109"/>
    </source>
</evidence>
<gene>
    <name evidence="5" type="primary">fixL</name>
    <name evidence="5" type="ORF">Cva_00487</name>
</gene>
<dbReference type="InterPro" id="IPR003594">
    <property type="entry name" value="HATPase_dom"/>
</dbReference>
<dbReference type="GO" id="GO:0000155">
    <property type="term" value="F:phosphorelay sensor kinase activity"/>
    <property type="evidence" value="ECO:0007669"/>
    <property type="project" value="InterPro"/>
</dbReference>
<dbReference type="PRINTS" id="PR00344">
    <property type="entry name" value="BCTRLSENSOR"/>
</dbReference>
<dbReference type="InterPro" id="IPR003661">
    <property type="entry name" value="HisK_dim/P_dom"/>
</dbReference>
<dbReference type="AlphaFoldDB" id="A0A0K8MBK2"/>
<dbReference type="InterPro" id="IPR036890">
    <property type="entry name" value="HATPase_C_sf"/>
</dbReference>
<reference evidence="5 6" key="1">
    <citation type="submission" date="2015-03" db="EMBL/GenBank/DDBJ databases">
        <title>Caedibacter varicaedens, whole genome shotgun sequence.</title>
        <authorList>
            <person name="Suzuki H."/>
            <person name="Dapper A.L."/>
            <person name="Gibson A.K."/>
            <person name="Jackson C."/>
            <person name="Lee H."/>
            <person name="Pejaver V.R."/>
            <person name="Doak T."/>
            <person name="Lynch M."/>
        </authorList>
    </citation>
    <scope>NUCLEOTIDE SEQUENCE [LARGE SCALE GENOMIC DNA]</scope>
</reference>
<dbReference type="InterPro" id="IPR036097">
    <property type="entry name" value="HisK_dim/P_sf"/>
</dbReference>
<comment type="caution">
    <text evidence="5">The sequence shown here is derived from an EMBL/GenBank/DDBJ whole genome shotgun (WGS) entry which is preliminary data.</text>
</comment>
<comment type="catalytic activity">
    <reaction evidence="1">
        <text>ATP + protein L-histidine = ADP + protein N-phospho-L-histidine.</text>
        <dbReference type="EC" id="2.7.13.3"/>
    </reaction>
</comment>
<dbReference type="STRING" id="1629334.Cva_00487"/>
<dbReference type="Gene3D" id="3.30.450.20">
    <property type="entry name" value="PAS domain"/>
    <property type="match status" value="2"/>
</dbReference>
<dbReference type="SMART" id="SM00388">
    <property type="entry name" value="HisKA"/>
    <property type="match status" value="1"/>
</dbReference>
<evidence type="ECO:0000313" key="6">
    <source>
        <dbReference type="Proteomes" id="UP000036771"/>
    </source>
</evidence>
<organism evidence="5 6">
    <name type="scientific">Caedimonas varicaedens</name>
    <dbReference type="NCBI Taxonomy" id="1629334"/>
    <lineage>
        <taxon>Bacteria</taxon>
        <taxon>Pseudomonadati</taxon>
        <taxon>Pseudomonadota</taxon>
        <taxon>Alphaproteobacteria</taxon>
        <taxon>Holosporales</taxon>
        <taxon>Caedimonadaceae</taxon>
        <taxon>Caedimonas</taxon>
    </lineage>
</organism>
<dbReference type="InterPro" id="IPR005467">
    <property type="entry name" value="His_kinase_dom"/>
</dbReference>
<evidence type="ECO:0000256" key="3">
    <source>
        <dbReference type="ARBA" id="ARBA00022553"/>
    </source>
</evidence>
<dbReference type="Proteomes" id="UP000036771">
    <property type="component" value="Unassembled WGS sequence"/>
</dbReference>
<accession>A0A0K8MBK2</accession>
<evidence type="ECO:0000313" key="5">
    <source>
        <dbReference type="EMBL" id="GAO97847.1"/>
    </source>
</evidence>
<feature type="domain" description="Histidine kinase" evidence="4">
    <location>
        <begin position="355"/>
        <end position="595"/>
    </location>
</feature>
<proteinExistence type="predicted"/>
<keyword evidence="6" id="KW-1185">Reference proteome</keyword>
<evidence type="ECO:0000256" key="2">
    <source>
        <dbReference type="ARBA" id="ARBA00012438"/>
    </source>
</evidence>
<protein>
    <recommendedName>
        <fullName evidence="2">histidine kinase</fullName>
        <ecNumber evidence="2">2.7.13.3</ecNumber>
    </recommendedName>
</protein>
<dbReference type="SUPFAM" id="SSF47384">
    <property type="entry name" value="Homodimeric domain of signal transducing histidine kinase"/>
    <property type="match status" value="1"/>
</dbReference>
<dbReference type="SUPFAM" id="SSF55874">
    <property type="entry name" value="ATPase domain of HSP90 chaperone/DNA topoisomerase II/histidine kinase"/>
    <property type="match status" value="1"/>
</dbReference>
<dbReference type="PANTHER" id="PTHR43065:SF42">
    <property type="entry name" value="TWO-COMPONENT SENSOR PPRA"/>
    <property type="match status" value="1"/>
</dbReference>
<dbReference type="InterPro" id="IPR004358">
    <property type="entry name" value="Sig_transdc_His_kin-like_C"/>
</dbReference>
<name>A0A0K8MBK2_9PROT</name>
<dbReference type="EMBL" id="BBVC01000019">
    <property type="protein sequence ID" value="GAO97847.1"/>
    <property type="molecule type" value="Genomic_DNA"/>
</dbReference>
<dbReference type="PROSITE" id="PS50109">
    <property type="entry name" value="HIS_KIN"/>
    <property type="match status" value="1"/>
</dbReference>
<keyword evidence="3" id="KW-0597">Phosphoprotein</keyword>